<dbReference type="EMBL" id="JAUJYN010000001">
    <property type="protein sequence ID" value="KAK1281362.1"/>
    <property type="molecule type" value="Genomic_DNA"/>
</dbReference>
<reference evidence="1" key="1">
    <citation type="journal article" date="2023" name="Nat. Commun.">
        <title>Diploid and tetraploid genomes of Acorus and the evolution of monocots.</title>
        <authorList>
            <person name="Ma L."/>
            <person name="Liu K.W."/>
            <person name="Li Z."/>
            <person name="Hsiao Y.Y."/>
            <person name="Qi Y."/>
            <person name="Fu T."/>
            <person name="Tang G.D."/>
            <person name="Zhang D."/>
            <person name="Sun W.H."/>
            <person name="Liu D.K."/>
            <person name="Li Y."/>
            <person name="Chen G.Z."/>
            <person name="Liu X.D."/>
            <person name="Liao X.Y."/>
            <person name="Jiang Y.T."/>
            <person name="Yu X."/>
            <person name="Hao Y."/>
            <person name="Huang J."/>
            <person name="Zhao X.W."/>
            <person name="Ke S."/>
            <person name="Chen Y.Y."/>
            <person name="Wu W.L."/>
            <person name="Hsu J.L."/>
            <person name="Lin Y.F."/>
            <person name="Huang M.D."/>
            <person name="Li C.Y."/>
            <person name="Huang L."/>
            <person name="Wang Z.W."/>
            <person name="Zhao X."/>
            <person name="Zhong W.Y."/>
            <person name="Peng D.H."/>
            <person name="Ahmad S."/>
            <person name="Lan S."/>
            <person name="Zhang J.S."/>
            <person name="Tsai W.C."/>
            <person name="Van de Peer Y."/>
            <person name="Liu Z.J."/>
        </authorList>
    </citation>
    <scope>NUCLEOTIDE SEQUENCE</scope>
    <source>
        <strain evidence="1">SCP</strain>
    </source>
</reference>
<sequence>MRMINWCEGRILRRLWRWEGVMRRLRRSSQLWRCGACSLTRWIGLACQGSFICLKVTCRVCQCHQIPLHSSVIEIIL</sequence>
<proteinExistence type="predicted"/>
<reference evidence="1" key="2">
    <citation type="submission" date="2023-06" db="EMBL/GenBank/DDBJ databases">
        <authorList>
            <person name="Ma L."/>
            <person name="Liu K.-W."/>
            <person name="Li Z."/>
            <person name="Hsiao Y.-Y."/>
            <person name="Qi Y."/>
            <person name="Fu T."/>
            <person name="Tang G."/>
            <person name="Zhang D."/>
            <person name="Sun W.-H."/>
            <person name="Liu D.-K."/>
            <person name="Li Y."/>
            <person name="Chen G.-Z."/>
            <person name="Liu X.-D."/>
            <person name="Liao X.-Y."/>
            <person name="Jiang Y.-T."/>
            <person name="Yu X."/>
            <person name="Hao Y."/>
            <person name="Huang J."/>
            <person name="Zhao X.-W."/>
            <person name="Ke S."/>
            <person name="Chen Y.-Y."/>
            <person name="Wu W.-L."/>
            <person name="Hsu J.-L."/>
            <person name="Lin Y.-F."/>
            <person name="Huang M.-D."/>
            <person name="Li C.-Y."/>
            <person name="Huang L."/>
            <person name="Wang Z.-W."/>
            <person name="Zhao X."/>
            <person name="Zhong W.-Y."/>
            <person name="Peng D.-H."/>
            <person name="Ahmad S."/>
            <person name="Lan S."/>
            <person name="Zhang J.-S."/>
            <person name="Tsai W.-C."/>
            <person name="Van De Peer Y."/>
            <person name="Liu Z.-J."/>
        </authorList>
    </citation>
    <scope>NUCLEOTIDE SEQUENCE</scope>
    <source>
        <strain evidence="1">SCP</strain>
        <tissue evidence="1">Leaves</tissue>
    </source>
</reference>
<organism evidence="1 2">
    <name type="scientific">Acorus gramineus</name>
    <name type="common">Dwarf sweet flag</name>
    <dbReference type="NCBI Taxonomy" id="55184"/>
    <lineage>
        <taxon>Eukaryota</taxon>
        <taxon>Viridiplantae</taxon>
        <taxon>Streptophyta</taxon>
        <taxon>Embryophyta</taxon>
        <taxon>Tracheophyta</taxon>
        <taxon>Spermatophyta</taxon>
        <taxon>Magnoliopsida</taxon>
        <taxon>Liliopsida</taxon>
        <taxon>Acoraceae</taxon>
        <taxon>Acorus</taxon>
    </lineage>
</organism>
<name>A0AAV9BZ17_ACOGR</name>
<evidence type="ECO:0000313" key="1">
    <source>
        <dbReference type="EMBL" id="KAK1281362.1"/>
    </source>
</evidence>
<dbReference type="AlphaFoldDB" id="A0AAV9BZ17"/>
<evidence type="ECO:0000313" key="2">
    <source>
        <dbReference type="Proteomes" id="UP001179952"/>
    </source>
</evidence>
<protein>
    <submittedName>
        <fullName evidence="1">Uncharacterized protein</fullName>
    </submittedName>
</protein>
<gene>
    <name evidence="1" type="ORF">QJS04_geneDACA002915</name>
</gene>
<keyword evidence="2" id="KW-1185">Reference proteome</keyword>
<dbReference type="Proteomes" id="UP001179952">
    <property type="component" value="Unassembled WGS sequence"/>
</dbReference>
<accession>A0AAV9BZ17</accession>
<comment type="caution">
    <text evidence="1">The sequence shown here is derived from an EMBL/GenBank/DDBJ whole genome shotgun (WGS) entry which is preliminary data.</text>
</comment>